<dbReference type="Gene3D" id="3.40.50.1820">
    <property type="entry name" value="alpha/beta hydrolase"/>
    <property type="match status" value="1"/>
</dbReference>
<feature type="region of interest" description="Disordered" evidence="1">
    <location>
        <begin position="1"/>
        <end position="43"/>
    </location>
</feature>
<protein>
    <recommendedName>
        <fullName evidence="4">Alpha/beta-hydrolase</fullName>
    </recommendedName>
</protein>
<dbReference type="SUPFAM" id="SSF53474">
    <property type="entry name" value="alpha/beta-Hydrolases"/>
    <property type="match status" value="1"/>
</dbReference>
<dbReference type="AlphaFoldDB" id="A0A166RMC8"/>
<dbReference type="STRING" id="436010.A0A166RMC8"/>
<dbReference type="OrthoDB" id="294702at2759"/>
<dbReference type="EMBL" id="KV417503">
    <property type="protein sequence ID" value="KZP28427.1"/>
    <property type="molecule type" value="Genomic_DNA"/>
</dbReference>
<proteinExistence type="predicted"/>
<organism evidence="2 3">
    <name type="scientific">Athelia psychrophila</name>
    <dbReference type="NCBI Taxonomy" id="1759441"/>
    <lineage>
        <taxon>Eukaryota</taxon>
        <taxon>Fungi</taxon>
        <taxon>Dikarya</taxon>
        <taxon>Basidiomycota</taxon>
        <taxon>Agaricomycotina</taxon>
        <taxon>Agaricomycetes</taxon>
        <taxon>Agaricomycetidae</taxon>
        <taxon>Atheliales</taxon>
        <taxon>Atheliaceae</taxon>
        <taxon>Athelia</taxon>
    </lineage>
</organism>
<dbReference type="InterPro" id="IPR029058">
    <property type="entry name" value="AB_hydrolase_fold"/>
</dbReference>
<reference evidence="2 3" key="1">
    <citation type="journal article" date="2016" name="Mol. Biol. Evol.">
        <title>Comparative Genomics of Early-Diverging Mushroom-Forming Fungi Provides Insights into the Origins of Lignocellulose Decay Capabilities.</title>
        <authorList>
            <person name="Nagy L.G."/>
            <person name="Riley R."/>
            <person name="Tritt A."/>
            <person name="Adam C."/>
            <person name="Daum C."/>
            <person name="Floudas D."/>
            <person name="Sun H."/>
            <person name="Yadav J.S."/>
            <person name="Pangilinan J."/>
            <person name="Larsson K.H."/>
            <person name="Matsuura K."/>
            <person name="Barry K."/>
            <person name="Labutti K."/>
            <person name="Kuo R."/>
            <person name="Ohm R.A."/>
            <person name="Bhattacharya S.S."/>
            <person name="Shirouzu T."/>
            <person name="Yoshinaga Y."/>
            <person name="Martin F.M."/>
            <person name="Grigoriev I.V."/>
            <person name="Hibbett D.S."/>
        </authorList>
    </citation>
    <scope>NUCLEOTIDE SEQUENCE [LARGE SCALE GENOMIC DNA]</scope>
    <source>
        <strain evidence="2 3">CBS 109695</strain>
    </source>
</reference>
<accession>A0A166RMC8</accession>
<name>A0A166RMC8_9AGAM</name>
<sequence>MSTAASIVPDVPVPASSTSTSHPAELPSIQAEDPHDPLTSSDPHVYLASRAFHQTFSCPRTQTRVSYVDCGDKTGPLLLYILPSGCSRWVAVFLDGYARAKGVRLVAADRPGQGRTARVPLPSRIETSTSQTLSLLEHLQLGGTEVSFLIHSAGIFFLLPVLLHLLKSPSPALPTLSGGIFLSSPWIPASVSGSRLFALVPASIATAGHLFIPKLLGSVNWISGMSDGMGDSLKSVLAISGISVGARPVVTEQDQRKLDKANKKERAKSIRAHPTADIHPPFELQAEVLLGSPRMGAWIAEHGTEKGKKPNLELGQELLFSYMMEEGCWGFSQEHSLCLGGGDPEGERGLVKALQGGWEDVGLTWKAKMMEAGEGEGKALLVVNYWACEDGLIPLKGRNWFDTLITQTPGILYERHELGAGAGHDTPISTKDVVDGIFSWVSVHG</sequence>
<gene>
    <name evidence="2" type="ORF">FIBSPDRAFT_258548</name>
</gene>
<evidence type="ECO:0000256" key="1">
    <source>
        <dbReference type="SAM" id="MobiDB-lite"/>
    </source>
</evidence>
<evidence type="ECO:0000313" key="3">
    <source>
        <dbReference type="Proteomes" id="UP000076532"/>
    </source>
</evidence>
<keyword evidence="3" id="KW-1185">Reference proteome</keyword>
<evidence type="ECO:0000313" key="2">
    <source>
        <dbReference type="EMBL" id="KZP28427.1"/>
    </source>
</evidence>
<evidence type="ECO:0008006" key="4">
    <source>
        <dbReference type="Google" id="ProtNLM"/>
    </source>
</evidence>
<dbReference type="Proteomes" id="UP000076532">
    <property type="component" value="Unassembled WGS sequence"/>
</dbReference>